<gene>
    <name evidence="1" type="ORF">ABUE30_14485</name>
</gene>
<dbReference type="RefSeq" id="WP_408624537.1">
    <property type="nucleotide sequence ID" value="NZ_JBEQCT010000007.1"/>
</dbReference>
<evidence type="ECO:0000313" key="1">
    <source>
        <dbReference type="EMBL" id="MFM2486253.1"/>
    </source>
</evidence>
<reference evidence="1 2" key="1">
    <citation type="journal article" date="2013" name="Int. J. Syst. Evol. Microbiol.">
        <title>Celerinatantimonas yamalensis sp. nov., a cold-adapted diazotrophic bacterium from a cold permafrost brine.</title>
        <authorList>
            <person name="Shcherbakova V."/>
            <person name="Chuvilskaya N."/>
            <person name="Rivkina E."/>
            <person name="Demidov N."/>
            <person name="Uchaeva V."/>
            <person name="Suetin S."/>
            <person name="Suzina N."/>
            <person name="Gilichinsky D."/>
        </authorList>
    </citation>
    <scope>NUCLEOTIDE SEQUENCE [LARGE SCALE GENOMIC DNA]</scope>
    <source>
        <strain evidence="1 2">C7</strain>
    </source>
</reference>
<dbReference type="EMBL" id="JBEQCT010000007">
    <property type="protein sequence ID" value="MFM2486253.1"/>
    <property type="molecule type" value="Genomic_DNA"/>
</dbReference>
<accession>A0ABW9G9H7</accession>
<evidence type="ECO:0000313" key="2">
    <source>
        <dbReference type="Proteomes" id="UP001629953"/>
    </source>
</evidence>
<organism evidence="1 2">
    <name type="scientific">Celerinatantimonas yamalensis</name>
    <dbReference type="NCBI Taxonomy" id="559956"/>
    <lineage>
        <taxon>Bacteria</taxon>
        <taxon>Pseudomonadati</taxon>
        <taxon>Pseudomonadota</taxon>
        <taxon>Gammaproteobacteria</taxon>
        <taxon>Celerinatantimonadaceae</taxon>
        <taxon>Celerinatantimonas</taxon>
    </lineage>
</organism>
<sequence length="55" mass="5948">MNKLSHDDEKTTLSVLDGEHLPKKEWVMPYLVLLSAERTDGKGTSTTEAGTTGAS</sequence>
<protein>
    <submittedName>
        <fullName evidence="1">Uncharacterized protein</fullName>
    </submittedName>
</protein>
<comment type="caution">
    <text evidence="1">The sequence shown here is derived from an EMBL/GenBank/DDBJ whole genome shotgun (WGS) entry which is preliminary data.</text>
</comment>
<keyword evidence="2" id="KW-1185">Reference proteome</keyword>
<proteinExistence type="predicted"/>
<name>A0ABW9G9H7_9GAMM</name>
<dbReference type="Proteomes" id="UP001629953">
    <property type="component" value="Unassembled WGS sequence"/>
</dbReference>